<keyword evidence="4 5" id="KW-0472">Membrane</keyword>
<dbReference type="AlphaFoldDB" id="A0AAD9MWK2"/>
<evidence type="ECO:0000313" key="7">
    <source>
        <dbReference type="Proteomes" id="UP001208570"/>
    </source>
</evidence>
<keyword evidence="2 5" id="KW-0812">Transmembrane</keyword>
<comment type="subcellular location">
    <subcellularLocation>
        <location evidence="1">Membrane</location>
        <topology evidence="1">Multi-pass membrane protein</topology>
    </subcellularLocation>
</comment>
<dbReference type="PANTHER" id="PTHR16950:SF16">
    <property type="entry name" value="ZINC TRANSPORTER ZIP13"/>
    <property type="match status" value="1"/>
</dbReference>
<dbReference type="EMBL" id="JAODUP010000514">
    <property type="protein sequence ID" value="KAK2148120.1"/>
    <property type="molecule type" value="Genomic_DNA"/>
</dbReference>
<dbReference type="GO" id="GO:0016020">
    <property type="term" value="C:membrane"/>
    <property type="evidence" value="ECO:0007669"/>
    <property type="project" value="UniProtKB-SubCell"/>
</dbReference>
<dbReference type="InterPro" id="IPR003689">
    <property type="entry name" value="ZIP"/>
</dbReference>
<keyword evidence="7" id="KW-1185">Reference proteome</keyword>
<dbReference type="Proteomes" id="UP001208570">
    <property type="component" value="Unassembled WGS sequence"/>
</dbReference>
<comment type="caution">
    <text evidence="6">The sequence shown here is derived from an EMBL/GenBank/DDBJ whole genome shotgun (WGS) entry which is preliminary data.</text>
</comment>
<accession>A0AAD9MWK2</accession>
<proteinExistence type="predicted"/>
<name>A0AAD9MWK2_9ANNE</name>
<organism evidence="6 7">
    <name type="scientific">Paralvinella palmiformis</name>
    <dbReference type="NCBI Taxonomy" id="53620"/>
    <lineage>
        <taxon>Eukaryota</taxon>
        <taxon>Metazoa</taxon>
        <taxon>Spiralia</taxon>
        <taxon>Lophotrochozoa</taxon>
        <taxon>Annelida</taxon>
        <taxon>Polychaeta</taxon>
        <taxon>Sedentaria</taxon>
        <taxon>Canalipalpata</taxon>
        <taxon>Terebellida</taxon>
        <taxon>Terebelliformia</taxon>
        <taxon>Alvinellidae</taxon>
        <taxon>Paralvinella</taxon>
    </lineage>
</organism>
<gene>
    <name evidence="6" type="ORF">LSH36_514g01000</name>
</gene>
<evidence type="ECO:0000256" key="1">
    <source>
        <dbReference type="ARBA" id="ARBA00004141"/>
    </source>
</evidence>
<evidence type="ECO:0000256" key="3">
    <source>
        <dbReference type="ARBA" id="ARBA00022989"/>
    </source>
</evidence>
<evidence type="ECO:0000256" key="4">
    <source>
        <dbReference type="ARBA" id="ARBA00023136"/>
    </source>
</evidence>
<evidence type="ECO:0000313" key="6">
    <source>
        <dbReference type="EMBL" id="KAK2148120.1"/>
    </source>
</evidence>
<keyword evidence="3 5" id="KW-1133">Transmembrane helix</keyword>
<reference evidence="6" key="1">
    <citation type="journal article" date="2023" name="Mol. Biol. Evol.">
        <title>Third-Generation Sequencing Reveals the Adaptive Role of the Epigenome in Three Deep-Sea Polychaetes.</title>
        <authorList>
            <person name="Perez M."/>
            <person name="Aroh O."/>
            <person name="Sun Y."/>
            <person name="Lan Y."/>
            <person name="Juniper S.K."/>
            <person name="Young C.R."/>
            <person name="Angers B."/>
            <person name="Qian P.Y."/>
        </authorList>
    </citation>
    <scope>NUCLEOTIDE SEQUENCE</scope>
    <source>
        <strain evidence="6">P08H-3</strain>
    </source>
</reference>
<evidence type="ECO:0000256" key="2">
    <source>
        <dbReference type="ARBA" id="ARBA00022692"/>
    </source>
</evidence>
<feature type="transmembrane region" description="Helical" evidence="5">
    <location>
        <begin position="151"/>
        <end position="173"/>
    </location>
</feature>
<dbReference type="GO" id="GO:0005385">
    <property type="term" value="F:zinc ion transmembrane transporter activity"/>
    <property type="evidence" value="ECO:0007669"/>
    <property type="project" value="TreeGrafter"/>
</dbReference>
<dbReference type="PANTHER" id="PTHR16950">
    <property type="entry name" value="ZINC TRANSPORTER SLC39A7 HISTIDINE-RICH MEMBRANE PROTEIN KE4"/>
    <property type="match status" value="1"/>
</dbReference>
<dbReference type="Pfam" id="PF02535">
    <property type="entry name" value="Zip"/>
    <property type="match status" value="1"/>
</dbReference>
<dbReference type="GO" id="GO:0006882">
    <property type="term" value="P:intracellular zinc ion homeostasis"/>
    <property type="evidence" value="ECO:0007669"/>
    <property type="project" value="TreeGrafter"/>
</dbReference>
<sequence length="203" mass="21658">MFTSECERDAQTVVNNQPMAGGDGRVLRQRKGQHLNGSLKSNGHLKNGIVLNGNCNKDTKGGENDKIMKTPSDNGKTTIKTSGWLNLMANIIDNFTHGLAVAGSYCISTKSGFDRWKAAKAQLLTASGGLLGAVAALSSESAEIAGNRTAWILPFTSGGFIYIALVTVVPDLLKETNRWESLKQLLCLLCGIIMVSGVTLLCE</sequence>
<protein>
    <submittedName>
        <fullName evidence="6">Uncharacterized protein</fullName>
    </submittedName>
</protein>
<evidence type="ECO:0000256" key="5">
    <source>
        <dbReference type="SAM" id="Phobius"/>
    </source>
</evidence>
<feature type="transmembrane region" description="Helical" evidence="5">
    <location>
        <begin position="185"/>
        <end position="201"/>
    </location>
</feature>